<dbReference type="OrthoDB" id="358818at2"/>
<dbReference type="Pfam" id="PF00753">
    <property type="entry name" value="Lactamase_B"/>
    <property type="match status" value="1"/>
</dbReference>
<keyword evidence="2" id="KW-0479">Metal-binding</keyword>
<evidence type="ECO:0000256" key="2">
    <source>
        <dbReference type="ARBA" id="ARBA00022723"/>
    </source>
</evidence>
<evidence type="ECO:0000256" key="3">
    <source>
        <dbReference type="ARBA" id="ARBA00022801"/>
    </source>
</evidence>
<keyword evidence="7" id="KW-1185">Reference proteome</keyword>
<name>A0A5C1QHW3_9SPIO</name>
<dbReference type="SUPFAM" id="SSF56281">
    <property type="entry name" value="Metallo-hydrolase/oxidoreductase"/>
    <property type="match status" value="1"/>
</dbReference>
<dbReference type="InterPro" id="IPR036866">
    <property type="entry name" value="RibonucZ/Hydroxyglut_hydro"/>
</dbReference>
<dbReference type="GO" id="GO:0016787">
    <property type="term" value="F:hydrolase activity"/>
    <property type="evidence" value="ECO:0007669"/>
    <property type="project" value="UniProtKB-KW"/>
</dbReference>
<dbReference type="Proteomes" id="UP000324209">
    <property type="component" value="Chromosome"/>
</dbReference>
<sequence length="188" mass="21171">MKLFNHFAAVGFSNTYLVGGDSGGEALLIDPGVMDVSLLELIEKNSYYIRYILITHSHWNHFGGVNTLLKIYDAQVYSARNNLEEIPSMELKEGTYKFSSMEIEVIPILGHSDDSLVFRIGNFFFTGDVLSAGRTGTAPDKISRDTLFLELEEKLFTRDPHGILLPGHGPPTTIKAETQLYQKYEKHR</sequence>
<dbReference type="PANTHER" id="PTHR46233:SF3">
    <property type="entry name" value="HYDROXYACYLGLUTATHIONE HYDROLASE GLOC"/>
    <property type="match status" value="1"/>
</dbReference>
<keyword evidence="4" id="KW-0862">Zinc</keyword>
<gene>
    <name evidence="6" type="ORF">EXM22_06865</name>
</gene>
<proteinExistence type="predicted"/>
<dbReference type="KEGG" id="ock:EXM22_06865"/>
<reference evidence="6 7" key="1">
    <citation type="submission" date="2019-02" db="EMBL/GenBank/DDBJ databases">
        <title>Complete Genome Sequence and Methylome Analysis of free living Spirochaetas.</title>
        <authorList>
            <person name="Fomenkov A."/>
            <person name="Dubinina G."/>
            <person name="Leshcheva N."/>
            <person name="Mikheeva N."/>
            <person name="Grabovich M."/>
            <person name="Vincze T."/>
            <person name="Roberts R.J."/>
        </authorList>
    </citation>
    <scope>NUCLEOTIDE SEQUENCE [LARGE SCALE GENOMIC DNA]</scope>
    <source>
        <strain evidence="6 7">K2</strain>
    </source>
</reference>
<keyword evidence="3 6" id="KW-0378">Hydrolase</keyword>
<evidence type="ECO:0000256" key="4">
    <source>
        <dbReference type="ARBA" id="ARBA00022833"/>
    </source>
</evidence>
<dbReference type="GO" id="GO:0046872">
    <property type="term" value="F:metal ion binding"/>
    <property type="evidence" value="ECO:0007669"/>
    <property type="project" value="UniProtKB-KW"/>
</dbReference>
<organism evidence="6 7">
    <name type="scientific">Oceanispirochaeta crateris</name>
    <dbReference type="NCBI Taxonomy" id="2518645"/>
    <lineage>
        <taxon>Bacteria</taxon>
        <taxon>Pseudomonadati</taxon>
        <taxon>Spirochaetota</taxon>
        <taxon>Spirochaetia</taxon>
        <taxon>Spirochaetales</taxon>
        <taxon>Spirochaetaceae</taxon>
        <taxon>Oceanispirochaeta</taxon>
    </lineage>
</organism>
<dbReference type="PANTHER" id="PTHR46233">
    <property type="entry name" value="HYDROXYACYLGLUTATHIONE HYDROLASE GLOC"/>
    <property type="match status" value="1"/>
</dbReference>
<dbReference type="CDD" id="cd06262">
    <property type="entry name" value="metallo-hydrolase-like_MBL-fold"/>
    <property type="match status" value="1"/>
</dbReference>
<dbReference type="AlphaFoldDB" id="A0A5C1QHW3"/>
<dbReference type="Gene3D" id="3.60.15.10">
    <property type="entry name" value="Ribonuclease Z/Hydroxyacylglutathione hydrolase-like"/>
    <property type="match status" value="1"/>
</dbReference>
<dbReference type="EMBL" id="CP036150">
    <property type="protein sequence ID" value="QEN07723.1"/>
    <property type="molecule type" value="Genomic_DNA"/>
</dbReference>
<evidence type="ECO:0000313" key="7">
    <source>
        <dbReference type="Proteomes" id="UP000324209"/>
    </source>
</evidence>
<dbReference type="InterPro" id="IPR001279">
    <property type="entry name" value="Metallo-B-lactamas"/>
</dbReference>
<comment type="cofactor">
    <cofactor evidence="1">
        <name>Zn(2+)</name>
        <dbReference type="ChEBI" id="CHEBI:29105"/>
    </cofactor>
</comment>
<dbReference type="RefSeq" id="WP_149485803.1">
    <property type="nucleotide sequence ID" value="NZ_CP036150.1"/>
</dbReference>
<dbReference type="InterPro" id="IPR051453">
    <property type="entry name" value="MBL_Glyoxalase_II"/>
</dbReference>
<evidence type="ECO:0000256" key="1">
    <source>
        <dbReference type="ARBA" id="ARBA00001947"/>
    </source>
</evidence>
<accession>A0A5C1QHW3</accession>
<dbReference type="SMART" id="SM00849">
    <property type="entry name" value="Lactamase_B"/>
    <property type="match status" value="1"/>
</dbReference>
<evidence type="ECO:0000259" key="5">
    <source>
        <dbReference type="SMART" id="SM00849"/>
    </source>
</evidence>
<protein>
    <submittedName>
        <fullName evidence="6">MBL fold metallo-hydrolase</fullName>
    </submittedName>
</protein>
<evidence type="ECO:0000313" key="6">
    <source>
        <dbReference type="EMBL" id="QEN07723.1"/>
    </source>
</evidence>
<feature type="domain" description="Metallo-beta-lactamase" evidence="5">
    <location>
        <begin position="12"/>
        <end position="168"/>
    </location>
</feature>